<dbReference type="PRINTS" id="PR00502">
    <property type="entry name" value="NUDIXFAMILY"/>
</dbReference>
<evidence type="ECO:0000313" key="7">
    <source>
        <dbReference type="Proteomes" id="UP000249451"/>
    </source>
</evidence>
<dbReference type="Pfam" id="PF00293">
    <property type="entry name" value="NUDIX"/>
    <property type="match status" value="1"/>
</dbReference>
<evidence type="ECO:0000259" key="5">
    <source>
        <dbReference type="PROSITE" id="PS51462"/>
    </source>
</evidence>
<reference evidence="6 7" key="1">
    <citation type="submission" date="2017-11" db="EMBL/GenBank/DDBJ databases">
        <title>Infants hospitalized years apart are colonized by the same room-sourced microbial strains.</title>
        <authorList>
            <person name="Brooks B."/>
            <person name="Olm M.R."/>
            <person name="Firek B.A."/>
            <person name="Baker R."/>
            <person name="Thomas B.C."/>
            <person name="Morowitz M.J."/>
            <person name="Banfield J.F."/>
        </authorList>
    </citation>
    <scope>NUCLEOTIDE SEQUENCE [LARGE SCALE GENOMIC DNA]</scope>
    <source>
        <strain evidence="6">S2_012_000_R3_87</strain>
    </source>
</reference>
<comment type="caution">
    <text evidence="6">The sequence shown here is derived from an EMBL/GenBank/DDBJ whole genome shotgun (WGS) entry which is preliminary data.</text>
</comment>
<feature type="region of interest" description="Disordered" evidence="4">
    <location>
        <begin position="58"/>
        <end position="82"/>
    </location>
</feature>
<dbReference type="InterPro" id="IPR015797">
    <property type="entry name" value="NUDIX_hydrolase-like_dom_sf"/>
</dbReference>
<dbReference type="GO" id="GO:0004081">
    <property type="term" value="F:bis(5'-nucleosyl)-tetraphosphatase (asymmetrical) activity"/>
    <property type="evidence" value="ECO:0007669"/>
    <property type="project" value="TreeGrafter"/>
</dbReference>
<evidence type="ECO:0000256" key="3">
    <source>
        <dbReference type="RuleBase" id="RU003476"/>
    </source>
</evidence>
<dbReference type="Gene3D" id="3.90.79.10">
    <property type="entry name" value="Nucleoside Triphosphate Pyrophosphohydrolase"/>
    <property type="match status" value="1"/>
</dbReference>
<dbReference type="InterPro" id="IPR000086">
    <property type="entry name" value="NUDIX_hydrolase_dom"/>
</dbReference>
<feature type="domain" description="Nudix hydrolase" evidence="5">
    <location>
        <begin position="19"/>
        <end position="218"/>
    </location>
</feature>
<dbReference type="SUPFAM" id="SSF55811">
    <property type="entry name" value="Nudix"/>
    <property type="match status" value="1"/>
</dbReference>
<evidence type="ECO:0000256" key="4">
    <source>
        <dbReference type="SAM" id="MobiDB-lite"/>
    </source>
</evidence>
<dbReference type="PROSITE" id="PS51462">
    <property type="entry name" value="NUDIX"/>
    <property type="match status" value="1"/>
</dbReference>
<organism evidence="6 7">
    <name type="scientific">Corynebacterium urealyticum</name>
    <dbReference type="NCBI Taxonomy" id="43771"/>
    <lineage>
        <taxon>Bacteria</taxon>
        <taxon>Bacillati</taxon>
        <taxon>Actinomycetota</taxon>
        <taxon>Actinomycetes</taxon>
        <taxon>Mycobacteriales</taxon>
        <taxon>Corynebacteriaceae</taxon>
        <taxon>Corynebacterium</taxon>
    </lineage>
</organism>
<name>A0A2W5CYS8_9CORY</name>
<dbReference type="InterPro" id="IPR051325">
    <property type="entry name" value="Nudix_hydrolase_domain"/>
</dbReference>
<sequence>MVTTGDGWAIGVDGSRRWGTLGAAGLFLCAPAEDSAEPVVLMQHRAWWTNRGDTWALPGGAIDHGESPEQGALRETQEETGVDPADVTVLDTLVTSRVELDHVLRREAVLPEEEHLLDPVRAMIERDGDVRQALQEQPIHHPEHGGRAVFGLGAKFWWEVLDETVTEWRYSTVIARAEHPLEFVLTEESTDLRWQPLSQLEELNLMPEFRATLPEVRQRVALLWG</sequence>
<dbReference type="PANTHER" id="PTHR21340">
    <property type="entry name" value="DIADENOSINE 5,5-P1,P4-TETRAPHOSPHATE PYROPHOSPHOHYDROLASE MUTT"/>
    <property type="match status" value="1"/>
</dbReference>
<keyword evidence="2 3" id="KW-0378">Hydrolase</keyword>
<evidence type="ECO:0000256" key="2">
    <source>
        <dbReference type="ARBA" id="ARBA00022801"/>
    </source>
</evidence>
<dbReference type="GO" id="GO:0006754">
    <property type="term" value="P:ATP biosynthetic process"/>
    <property type="evidence" value="ECO:0007669"/>
    <property type="project" value="TreeGrafter"/>
</dbReference>
<dbReference type="PROSITE" id="PS00893">
    <property type="entry name" value="NUDIX_BOX"/>
    <property type="match status" value="1"/>
</dbReference>
<dbReference type="EMBL" id="QFNY01000158">
    <property type="protein sequence ID" value="PZP00012.1"/>
    <property type="molecule type" value="Genomic_DNA"/>
</dbReference>
<dbReference type="AlphaFoldDB" id="A0A2W5CYS8"/>
<accession>A0A2W5CYS8</accession>
<proteinExistence type="inferred from homology"/>
<gene>
    <name evidence="6" type="ORF">DI609_07155</name>
</gene>
<comment type="similarity">
    <text evidence="1 3">Belongs to the Nudix hydrolase family.</text>
</comment>
<dbReference type="PANTHER" id="PTHR21340:SF0">
    <property type="entry name" value="BIS(5'-NUCLEOSYL)-TETRAPHOSPHATASE [ASYMMETRICAL]"/>
    <property type="match status" value="1"/>
</dbReference>
<evidence type="ECO:0000256" key="1">
    <source>
        <dbReference type="ARBA" id="ARBA00005582"/>
    </source>
</evidence>
<evidence type="ECO:0000313" key="6">
    <source>
        <dbReference type="EMBL" id="PZP00012.1"/>
    </source>
</evidence>
<dbReference type="GO" id="GO:0006167">
    <property type="term" value="P:AMP biosynthetic process"/>
    <property type="evidence" value="ECO:0007669"/>
    <property type="project" value="TreeGrafter"/>
</dbReference>
<dbReference type="Proteomes" id="UP000249451">
    <property type="component" value="Unassembled WGS sequence"/>
</dbReference>
<protein>
    <submittedName>
        <fullName evidence="6">NUDIX hydrolase</fullName>
    </submittedName>
</protein>
<dbReference type="InterPro" id="IPR020084">
    <property type="entry name" value="NUDIX_hydrolase_CS"/>
</dbReference>
<dbReference type="InterPro" id="IPR020476">
    <property type="entry name" value="Nudix_hydrolase"/>
</dbReference>